<evidence type="ECO:0000259" key="6">
    <source>
        <dbReference type="PROSITE" id="PS51686"/>
    </source>
</evidence>
<comment type="caution">
    <text evidence="7">The sequence shown here is derived from an EMBL/GenBank/DDBJ whole genome shotgun (WGS) entry which is preliminary data.</text>
</comment>
<dbReference type="InterPro" id="IPR029063">
    <property type="entry name" value="SAM-dependent_MTases_sf"/>
</dbReference>
<keyword evidence="2 5" id="KW-0808">Transferase</keyword>
<evidence type="ECO:0000256" key="3">
    <source>
        <dbReference type="ARBA" id="ARBA00022691"/>
    </source>
</evidence>
<dbReference type="Gene3D" id="3.40.50.150">
    <property type="entry name" value="Vaccinia Virus protein VP39"/>
    <property type="match status" value="1"/>
</dbReference>
<protein>
    <submittedName>
        <fullName evidence="7">RsmB/NOP family class I SAM-dependent RNA methyltransferase</fullName>
    </submittedName>
</protein>
<evidence type="ECO:0000256" key="1">
    <source>
        <dbReference type="ARBA" id="ARBA00022603"/>
    </source>
</evidence>
<dbReference type="RefSeq" id="WP_199023381.1">
    <property type="nucleotide sequence ID" value="NZ_JAELVR010000002.1"/>
</dbReference>
<dbReference type="InterPro" id="IPR023267">
    <property type="entry name" value="RCMT"/>
</dbReference>
<dbReference type="GO" id="GO:0001510">
    <property type="term" value="P:RNA methylation"/>
    <property type="evidence" value="ECO:0007669"/>
    <property type="project" value="InterPro"/>
</dbReference>
<feature type="binding site" evidence="5">
    <location>
        <position position="249"/>
    </location>
    <ligand>
        <name>S-adenosyl-L-methionine</name>
        <dbReference type="ChEBI" id="CHEBI:59789"/>
    </ligand>
</feature>
<sequence length="390" mass="41957">MTPAARVQAAIEVLDRILDGVAAEQALTGWARRSRFAGSKDRAAVRDHVFDALRCLRSCAALGGGMNGRAVMLGLLRREGADPDAIFGVGGHAPDPLTEAEHAGGRVPQDGAEALDVPDWLWRSFRDSLGERTEETARALQSRAPVHLRVNAGRTTRDKAIAVLAAEGIQTREHPAAAMALEVIEGARKLRGCSAFADGLIELQDAASQAVVEGLPLRDGMRVLDYCAGGGGKALAMAARADIDLFVHDVDPRRMRDIPARADRAGIRVKAVETSDLDRLGQFDLILCDVPCSGSGSWRRAPHGKWTLTPDGLDRLRSTQAEILDTVAPRVDTGGVLAYATCSVLACENTEQVERFCARTRPWQPGFTRSWRVPEGTDGFFAAHLTRADA</sequence>
<keyword evidence="8" id="KW-1185">Reference proteome</keyword>
<keyword evidence="1 5" id="KW-0489">Methyltransferase</keyword>
<dbReference type="PANTHER" id="PTHR22807:SF53">
    <property type="entry name" value="RIBOSOMAL RNA SMALL SUBUNIT METHYLTRANSFERASE B-RELATED"/>
    <property type="match status" value="1"/>
</dbReference>
<feature type="domain" description="SAM-dependent MTase RsmB/NOP-type" evidence="6">
    <location>
        <begin position="136"/>
        <end position="390"/>
    </location>
</feature>
<organism evidence="7 8">
    <name type="scientific">Sedimentitalea arenosa</name>
    <dbReference type="NCBI Taxonomy" id="2798803"/>
    <lineage>
        <taxon>Bacteria</taxon>
        <taxon>Pseudomonadati</taxon>
        <taxon>Pseudomonadota</taxon>
        <taxon>Alphaproteobacteria</taxon>
        <taxon>Rhodobacterales</taxon>
        <taxon>Paracoccaceae</taxon>
        <taxon>Sedimentitalea</taxon>
    </lineage>
</organism>
<dbReference type="PROSITE" id="PS51686">
    <property type="entry name" value="SAM_MT_RSMB_NOP"/>
    <property type="match status" value="1"/>
</dbReference>
<dbReference type="Pfam" id="PF01189">
    <property type="entry name" value="Methyltr_RsmB-F"/>
    <property type="match status" value="1"/>
</dbReference>
<evidence type="ECO:0000313" key="7">
    <source>
        <dbReference type="EMBL" id="MBJ6370604.1"/>
    </source>
</evidence>
<comment type="caution">
    <text evidence="5">Lacks conserved residue(s) required for the propagation of feature annotation.</text>
</comment>
<dbReference type="Pfam" id="PF22458">
    <property type="entry name" value="RsmF-B_ferredox"/>
    <property type="match status" value="1"/>
</dbReference>
<dbReference type="InterPro" id="IPR049560">
    <property type="entry name" value="MeTrfase_RsmB-F_NOP2_cat"/>
</dbReference>
<name>A0A8J7J896_9RHOB</name>
<gene>
    <name evidence="7" type="ORF">JF290_03610</name>
</gene>
<dbReference type="Gene3D" id="3.30.70.1170">
    <property type="entry name" value="Sun protein, domain 3"/>
    <property type="match status" value="1"/>
</dbReference>
<evidence type="ECO:0000313" key="8">
    <source>
        <dbReference type="Proteomes" id="UP000619079"/>
    </source>
</evidence>
<dbReference type="InterPro" id="IPR001678">
    <property type="entry name" value="MeTrfase_RsmB-F_NOP2_dom"/>
</dbReference>
<dbReference type="CDD" id="cd02440">
    <property type="entry name" value="AdoMet_MTases"/>
    <property type="match status" value="1"/>
</dbReference>
<evidence type="ECO:0000256" key="4">
    <source>
        <dbReference type="ARBA" id="ARBA00022884"/>
    </source>
</evidence>
<feature type="binding site" evidence="5">
    <location>
        <position position="289"/>
    </location>
    <ligand>
        <name>S-adenosyl-L-methionine</name>
        <dbReference type="ChEBI" id="CHEBI:59789"/>
    </ligand>
</feature>
<dbReference type="AlphaFoldDB" id="A0A8J7J896"/>
<dbReference type="PANTHER" id="PTHR22807">
    <property type="entry name" value="NOP2 YEAST -RELATED NOL1/NOP2/FMU SUN DOMAIN-CONTAINING"/>
    <property type="match status" value="1"/>
</dbReference>
<dbReference type="PRINTS" id="PR02008">
    <property type="entry name" value="RCMTFAMILY"/>
</dbReference>
<comment type="similarity">
    <text evidence="5">Belongs to the class I-like SAM-binding methyltransferase superfamily. RsmB/NOP family.</text>
</comment>
<reference evidence="7" key="1">
    <citation type="submission" date="2020-12" db="EMBL/GenBank/DDBJ databases">
        <title>Sedimentitalea sp. nov., isolated from sand in Incheon.</title>
        <authorList>
            <person name="Kim W."/>
        </authorList>
    </citation>
    <scope>NUCLEOTIDE SEQUENCE</scope>
    <source>
        <strain evidence="7">CAU 1593</strain>
    </source>
</reference>
<dbReference type="InterPro" id="IPR054728">
    <property type="entry name" value="RsmB-like_ferredoxin"/>
</dbReference>
<accession>A0A8J7J896</accession>
<proteinExistence type="inferred from homology"/>
<feature type="active site" description="Nucleophile" evidence="5">
    <location>
        <position position="342"/>
    </location>
</feature>
<dbReference type="Proteomes" id="UP000619079">
    <property type="component" value="Unassembled WGS sequence"/>
</dbReference>
<dbReference type="GO" id="GO:0003723">
    <property type="term" value="F:RNA binding"/>
    <property type="evidence" value="ECO:0007669"/>
    <property type="project" value="UniProtKB-UniRule"/>
</dbReference>
<evidence type="ECO:0000256" key="5">
    <source>
        <dbReference type="PROSITE-ProRule" id="PRU01023"/>
    </source>
</evidence>
<keyword evidence="3 5" id="KW-0949">S-adenosyl-L-methionine</keyword>
<dbReference type="GO" id="GO:0008173">
    <property type="term" value="F:RNA methyltransferase activity"/>
    <property type="evidence" value="ECO:0007669"/>
    <property type="project" value="InterPro"/>
</dbReference>
<keyword evidence="4 5" id="KW-0694">RNA-binding</keyword>
<evidence type="ECO:0000256" key="2">
    <source>
        <dbReference type="ARBA" id="ARBA00022679"/>
    </source>
</evidence>
<dbReference type="SUPFAM" id="SSF53335">
    <property type="entry name" value="S-adenosyl-L-methionine-dependent methyltransferases"/>
    <property type="match status" value="1"/>
</dbReference>
<dbReference type="EMBL" id="JAELVR010000002">
    <property type="protein sequence ID" value="MBJ6370604.1"/>
    <property type="molecule type" value="Genomic_DNA"/>
</dbReference>